<organism evidence="2 3">
    <name type="scientific">Lactuca saligna</name>
    <name type="common">Willowleaf lettuce</name>
    <dbReference type="NCBI Taxonomy" id="75948"/>
    <lineage>
        <taxon>Eukaryota</taxon>
        <taxon>Viridiplantae</taxon>
        <taxon>Streptophyta</taxon>
        <taxon>Embryophyta</taxon>
        <taxon>Tracheophyta</taxon>
        <taxon>Spermatophyta</taxon>
        <taxon>Magnoliopsida</taxon>
        <taxon>eudicotyledons</taxon>
        <taxon>Gunneridae</taxon>
        <taxon>Pentapetalae</taxon>
        <taxon>asterids</taxon>
        <taxon>campanulids</taxon>
        <taxon>Asterales</taxon>
        <taxon>Asteraceae</taxon>
        <taxon>Cichorioideae</taxon>
        <taxon>Cichorieae</taxon>
        <taxon>Lactucinae</taxon>
        <taxon>Lactuca</taxon>
    </lineage>
</organism>
<name>A0AA36EBN4_LACSI</name>
<reference evidence="2" key="1">
    <citation type="submission" date="2023-04" db="EMBL/GenBank/DDBJ databases">
        <authorList>
            <person name="Vijverberg K."/>
            <person name="Xiong W."/>
            <person name="Schranz E."/>
        </authorList>
    </citation>
    <scope>NUCLEOTIDE SEQUENCE</scope>
</reference>
<keyword evidence="1" id="KW-0812">Transmembrane</keyword>
<keyword evidence="3" id="KW-1185">Reference proteome</keyword>
<accession>A0AA36EBN4</accession>
<keyword evidence="1" id="KW-1133">Transmembrane helix</keyword>
<evidence type="ECO:0000313" key="2">
    <source>
        <dbReference type="EMBL" id="CAI9288070.1"/>
    </source>
</evidence>
<protein>
    <submittedName>
        <fullName evidence="2">Uncharacterized protein</fullName>
    </submittedName>
</protein>
<dbReference type="EMBL" id="OX465081">
    <property type="protein sequence ID" value="CAI9288070.1"/>
    <property type="molecule type" value="Genomic_DNA"/>
</dbReference>
<evidence type="ECO:0000313" key="3">
    <source>
        <dbReference type="Proteomes" id="UP001177003"/>
    </source>
</evidence>
<gene>
    <name evidence="2" type="ORF">LSALG_LOCUS27395</name>
</gene>
<dbReference type="PANTHER" id="PTHR44042">
    <property type="entry name" value="DUPLICATED HOMEODOMAIN-LIKE SUPERFAMILY PROTEIN-RELATED"/>
    <property type="match status" value="1"/>
</dbReference>
<feature type="transmembrane region" description="Helical" evidence="1">
    <location>
        <begin position="162"/>
        <end position="185"/>
    </location>
</feature>
<proteinExistence type="predicted"/>
<keyword evidence="1" id="KW-0472">Membrane</keyword>
<dbReference type="AlphaFoldDB" id="A0AA36EBN4"/>
<dbReference type="PANTHER" id="PTHR44042:SF41">
    <property type="entry name" value="DUPLICATED HOMEODOMAIN-LIKE SUPERFAMILY PROTEIN-RELATED"/>
    <property type="match status" value="1"/>
</dbReference>
<evidence type="ECO:0000256" key="1">
    <source>
        <dbReference type="SAM" id="Phobius"/>
    </source>
</evidence>
<dbReference type="Proteomes" id="UP001177003">
    <property type="component" value="Chromosome 5"/>
</dbReference>
<sequence length="218" mass="24906">MVPRKTVTDVMRLYKELEDDNGEKNNSANVFLSPPPYGAQGNRSSIIVVVSIGPKELRKRRVEKYFSKFRGIRTPTQVRIHAHKYFIQQLSEGKDKRISSIHDITIVNLNENHITSPKYKTTASPEQCKVPWNQPNNENTAMAFNQTHGAISCLQDMVGTHFVLLVAVVVVMVVVGVVVVVYMNLCVHLRTWFSRCNLRCTTLMDEPNLKSFFPFFLH</sequence>